<evidence type="ECO:0000256" key="1">
    <source>
        <dbReference type="SAM" id="MobiDB-lite"/>
    </source>
</evidence>
<gene>
    <name evidence="2" type="ORF">Cgig2_025861</name>
</gene>
<dbReference type="InterPro" id="IPR049198">
    <property type="entry name" value="DUF6865"/>
</dbReference>
<evidence type="ECO:0000313" key="2">
    <source>
        <dbReference type="EMBL" id="KAJ8430434.1"/>
    </source>
</evidence>
<dbReference type="PANTHER" id="PTHR35282">
    <property type="entry name" value="F5D14.24 PROTEIN"/>
    <property type="match status" value="1"/>
</dbReference>
<accession>A0A9Q1JSZ2</accession>
<protein>
    <submittedName>
        <fullName evidence="2">Uncharacterized protein</fullName>
    </submittedName>
</protein>
<feature type="region of interest" description="Disordered" evidence="1">
    <location>
        <begin position="84"/>
        <end position="116"/>
    </location>
</feature>
<dbReference type="Pfam" id="PF21737">
    <property type="entry name" value="DUF6865"/>
    <property type="match status" value="1"/>
</dbReference>
<dbReference type="AlphaFoldDB" id="A0A9Q1JSZ2"/>
<organism evidence="2 3">
    <name type="scientific">Carnegiea gigantea</name>
    <dbReference type="NCBI Taxonomy" id="171969"/>
    <lineage>
        <taxon>Eukaryota</taxon>
        <taxon>Viridiplantae</taxon>
        <taxon>Streptophyta</taxon>
        <taxon>Embryophyta</taxon>
        <taxon>Tracheophyta</taxon>
        <taxon>Spermatophyta</taxon>
        <taxon>Magnoliopsida</taxon>
        <taxon>eudicotyledons</taxon>
        <taxon>Gunneridae</taxon>
        <taxon>Pentapetalae</taxon>
        <taxon>Caryophyllales</taxon>
        <taxon>Cactineae</taxon>
        <taxon>Cactaceae</taxon>
        <taxon>Cactoideae</taxon>
        <taxon>Echinocereeae</taxon>
        <taxon>Carnegiea</taxon>
    </lineage>
</organism>
<evidence type="ECO:0000313" key="3">
    <source>
        <dbReference type="Proteomes" id="UP001153076"/>
    </source>
</evidence>
<dbReference type="Proteomes" id="UP001153076">
    <property type="component" value="Unassembled WGS sequence"/>
</dbReference>
<feature type="compositionally biased region" description="Basic and acidic residues" evidence="1">
    <location>
        <begin position="93"/>
        <end position="116"/>
    </location>
</feature>
<reference evidence="2" key="1">
    <citation type="submission" date="2022-04" db="EMBL/GenBank/DDBJ databases">
        <title>Carnegiea gigantea Genome sequencing and assembly v2.</title>
        <authorList>
            <person name="Copetti D."/>
            <person name="Sanderson M.J."/>
            <person name="Burquez A."/>
            <person name="Wojciechowski M.F."/>
        </authorList>
    </citation>
    <scope>NUCLEOTIDE SEQUENCE</scope>
    <source>
        <strain evidence="2">SGP5-SGP5p</strain>
        <tissue evidence="2">Aerial part</tissue>
    </source>
</reference>
<dbReference type="EMBL" id="JAKOGI010000795">
    <property type="protein sequence ID" value="KAJ8430434.1"/>
    <property type="molecule type" value="Genomic_DNA"/>
</dbReference>
<name>A0A9Q1JSZ2_9CARY</name>
<dbReference type="PANTHER" id="PTHR35282:SF2">
    <property type="entry name" value="F5D14.24 PROTEIN"/>
    <property type="match status" value="1"/>
</dbReference>
<proteinExistence type="predicted"/>
<comment type="caution">
    <text evidence="2">The sequence shown here is derived from an EMBL/GenBank/DDBJ whole genome shotgun (WGS) entry which is preliminary data.</text>
</comment>
<sequence>MSADGHGSLVRAELRAVLRRLLLAKERDFRKLRVNVDSAIVVGLLQGTPYPRFMAELMPAAEDNIGDVTRESLIAISYSLPDKDATTSPELPEMEKTTDGDNASSEKDNEKDNNDVKDYRSELISLSYISPDVERVPKVKVSLVDQPLILANGVCQQCGLHGLKLEVNLSRLGDKSELVWAWPKSSVLQGVSPGPKVDLDWAA</sequence>
<keyword evidence="3" id="KW-1185">Reference proteome</keyword>
<dbReference type="OrthoDB" id="632588at2759"/>